<evidence type="ECO:0000259" key="1">
    <source>
        <dbReference type="Pfam" id="PF10592"/>
    </source>
</evidence>
<feature type="domain" description="Abortive phage infection protein C-terminal" evidence="1">
    <location>
        <begin position="242"/>
        <end position="377"/>
    </location>
</feature>
<dbReference type="AlphaFoldDB" id="R7AN46"/>
<accession>R7AN46</accession>
<gene>
    <name evidence="2" type="ORF">BN656_01311</name>
</gene>
<evidence type="ECO:0000313" key="3">
    <source>
        <dbReference type="Proteomes" id="UP000018141"/>
    </source>
</evidence>
<organism evidence="2 3">
    <name type="scientific">Bacteroides pectinophilus CAG:437</name>
    <dbReference type="NCBI Taxonomy" id="1263051"/>
    <lineage>
        <taxon>Bacteria</taxon>
        <taxon>Bacillati</taxon>
        <taxon>Bacillota</taxon>
        <taxon>Clostridia</taxon>
        <taxon>Eubacteriales</taxon>
    </lineage>
</organism>
<reference evidence="2" key="1">
    <citation type="submission" date="2012-11" db="EMBL/GenBank/DDBJ databases">
        <title>Dependencies among metagenomic species, viruses, plasmids and units of genetic variation.</title>
        <authorList>
            <person name="Nielsen H.B."/>
            <person name="Almeida M."/>
            <person name="Juncker A.S."/>
            <person name="Rasmussen S."/>
            <person name="Li J."/>
            <person name="Sunagawa S."/>
            <person name="Plichta D."/>
            <person name="Gautier L."/>
            <person name="Le Chatelier E."/>
            <person name="Peletier E."/>
            <person name="Bonde I."/>
            <person name="Nielsen T."/>
            <person name="Manichanh C."/>
            <person name="Arumugam M."/>
            <person name="Batto J."/>
            <person name="Santos M.B.Q.D."/>
            <person name="Blom N."/>
            <person name="Borruel N."/>
            <person name="Burgdorf K.S."/>
            <person name="Boumezbeur F."/>
            <person name="Casellas F."/>
            <person name="Dore J."/>
            <person name="Guarner F."/>
            <person name="Hansen T."/>
            <person name="Hildebrand F."/>
            <person name="Kaas R.S."/>
            <person name="Kennedy S."/>
            <person name="Kristiansen K."/>
            <person name="Kultima J.R."/>
            <person name="Leonard P."/>
            <person name="Levenez F."/>
            <person name="Lund O."/>
            <person name="Moumen B."/>
            <person name="Le Paslier D."/>
            <person name="Pons N."/>
            <person name="Pedersen O."/>
            <person name="Prifti E."/>
            <person name="Qin J."/>
            <person name="Raes J."/>
            <person name="Tap J."/>
            <person name="Tims S."/>
            <person name="Ussery D.W."/>
            <person name="Yamada T."/>
            <person name="MetaHit consortium"/>
            <person name="Renault P."/>
            <person name="Sicheritz-Ponten T."/>
            <person name="Bork P."/>
            <person name="Wang J."/>
            <person name="Brunak S."/>
            <person name="Ehrlich S.D."/>
        </authorList>
    </citation>
    <scope>NUCLEOTIDE SEQUENCE [LARGE SCALE GENOMIC DNA]</scope>
</reference>
<dbReference type="Proteomes" id="UP000018141">
    <property type="component" value="Unassembled WGS sequence"/>
</dbReference>
<name>R7AN46_9FIRM</name>
<dbReference type="EMBL" id="CBHH010000039">
    <property type="protein sequence ID" value="CDD56934.1"/>
    <property type="molecule type" value="Genomic_DNA"/>
</dbReference>
<sequence length="564" mass="63872">MNVQVTRIATKFREMFHNEIDMSDIKEPDKYENCFNSRCLAAYALVIQCGIENEVAAKCITDGYKDCGIDAVYKDENSKILYVIQAKWSNDGNGTISQGDSLKFISGVEKILNMDFEGFNDKVIKKRIEIESAVKAMDYQIKLIIIYTSNNDFPDEANNGIEALKKRVNDDCNELLLSDVVKLENVYNCLANATLNQEIVLDDVLVNDWGVIQEGTIEKGYYGMISASDVAIWWKDYGNKLLAKNIRYFKGDTEVNSGIMKCLKESPEKFCYYNNGIKIIANKITRKLAHSTDRKNGLFRLEGVSIVNGAQTTGSIGKAYMENPDMVEKAKLMVQIISLENSAEDFGNTVTKLSNTQNKIENKAFASMDPLQEKYRKDFMMDGIEYVFKDGDSSAGDKICNIDEAVVAIGCYNSDVSLVTLIKRAVGSIFEDISKAPYKTIFNSSTNSYLIWNTIKVSRIFDKINGAYQSEVNGIKKLISVHGNRFLLHMIFEELRKEYTFDEKYIDIDENIIKELVIKYIDLIVAVKNNLYPDAYPASIFKNAGRCKEIKEHLCDEQNVSMLK</sequence>
<evidence type="ECO:0000313" key="2">
    <source>
        <dbReference type="EMBL" id="CDD56934.1"/>
    </source>
</evidence>
<dbReference type="InterPro" id="IPR018891">
    <property type="entry name" value="AIPR_C"/>
</dbReference>
<comment type="caution">
    <text evidence="2">The sequence shown here is derived from an EMBL/GenBank/DDBJ whole genome shotgun (WGS) entry which is preliminary data.</text>
</comment>
<dbReference type="Pfam" id="PF10592">
    <property type="entry name" value="AIPR"/>
    <property type="match status" value="1"/>
</dbReference>
<protein>
    <submittedName>
        <fullName evidence="2">Abortive phage infection</fullName>
    </submittedName>
</protein>
<proteinExistence type="predicted"/>